<dbReference type="PANTHER" id="PTHR30097">
    <property type="entry name" value="CATION EFFLUX SYSTEM PROTEIN CUSB"/>
    <property type="match status" value="1"/>
</dbReference>
<feature type="domain" description="CusB-like barrel-sandwich hybrid" evidence="7">
    <location>
        <begin position="125"/>
        <end position="239"/>
    </location>
</feature>
<comment type="caution">
    <text evidence="10">The sequence shown here is derived from an EMBL/GenBank/DDBJ whole genome shotgun (WGS) entry which is preliminary data.</text>
</comment>
<feature type="domain" description="CusB-like three alpha-helical bundle" evidence="6">
    <location>
        <begin position="157"/>
        <end position="207"/>
    </location>
</feature>
<evidence type="ECO:0000259" key="5">
    <source>
        <dbReference type="Pfam" id="PF19335"/>
    </source>
</evidence>
<comment type="similarity">
    <text evidence="1">Belongs to the membrane fusion protein (MFP) (TC 8.A.1) family.</text>
</comment>
<dbReference type="Pfam" id="PF25869">
    <property type="entry name" value="3HB_CusB"/>
    <property type="match status" value="1"/>
</dbReference>
<evidence type="ECO:0000259" key="6">
    <source>
        <dbReference type="Pfam" id="PF25869"/>
    </source>
</evidence>
<gene>
    <name evidence="10" type="ORF">SAMN05444412_104268</name>
</gene>
<name>A0A1H3PH80_9BACT</name>
<protein>
    <submittedName>
        <fullName evidence="10">Membrane fusion protein, Cu(I)/Ag(I) efflux system</fullName>
    </submittedName>
</protein>
<dbReference type="EMBL" id="FNQC01000004">
    <property type="protein sequence ID" value="SDZ00500.1"/>
    <property type="molecule type" value="Genomic_DNA"/>
</dbReference>
<evidence type="ECO:0000259" key="9">
    <source>
        <dbReference type="Pfam" id="PF25975"/>
    </source>
</evidence>
<feature type="domain" description="Heavy metal binding" evidence="5">
    <location>
        <begin position="43"/>
        <end position="69"/>
    </location>
</feature>
<feature type="domain" description="CusB-like beta-barrel" evidence="8">
    <location>
        <begin position="244"/>
        <end position="317"/>
    </location>
</feature>
<dbReference type="Pfam" id="PF25954">
    <property type="entry name" value="Beta-barrel_RND_2"/>
    <property type="match status" value="1"/>
</dbReference>
<dbReference type="InterPro" id="IPR058792">
    <property type="entry name" value="Beta-barrel_RND_2"/>
</dbReference>
<dbReference type="InterPro" id="IPR021782">
    <property type="entry name" value="DUF3347"/>
</dbReference>
<dbReference type="InterPro" id="IPR006143">
    <property type="entry name" value="RND_pump_MFP"/>
</dbReference>
<dbReference type="NCBIfam" id="TIGR01730">
    <property type="entry name" value="RND_mfp"/>
    <property type="match status" value="1"/>
</dbReference>
<keyword evidence="11" id="KW-1185">Reference proteome</keyword>
<dbReference type="InterPro" id="IPR058649">
    <property type="entry name" value="CzcB_C"/>
</dbReference>
<dbReference type="InterPro" id="IPR058791">
    <property type="entry name" value="3HB_CusB"/>
</dbReference>
<dbReference type="Pfam" id="PF19335">
    <property type="entry name" value="HMBD"/>
    <property type="match status" value="1"/>
</dbReference>
<feature type="domain" description="CzcB-like C-terminal circularly permuted SH3-like" evidence="9">
    <location>
        <begin position="330"/>
        <end position="392"/>
    </location>
</feature>
<dbReference type="InterPro" id="IPR058790">
    <property type="entry name" value="BSH_CusB"/>
</dbReference>
<keyword evidence="3" id="KW-1133">Transmembrane helix</keyword>
<dbReference type="SUPFAM" id="SSF111369">
    <property type="entry name" value="HlyD-like secretion proteins"/>
    <property type="match status" value="1"/>
</dbReference>
<dbReference type="InterPro" id="IPR051909">
    <property type="entry name" value="MFP_Cation_Efflux"/>
</dbReference>
<feature type="domain" description="DUF3347" evidence="4">
    <location>
        <begin position="426"/>
        <end position="516"/>
    </location>
</feature>
<dbReference type="Pfam" id="PF25975">
    <property type="entry name" value="CzcB_C"/>
    <property type="match status" value="1"/>
</dbReference>
<keyword evidence="3" id="KW-0472">Membrane</keyword>
<evidence type="ECO:0000259" key="7">
    <source>
        <dbReference type="Pfam" id="PF25919"/>
    </source>
</evidence>
<evidence type="ECO:0000259" key="8">
    <source>
        <dbReference type="Pfam" id="PF25954"/>
    </source>
</evidence>
<reference evidence="10 11" key="1">
    <citation type="submission" date="2016-10" db="EMBL/GenBank/DDBJ databases">
        <authorList>
            <person name="Varghese N."/>
            <person name="Submissions S."/>
        </authorList>
    </citation>
    <scope>NUCLEOTIDE SEQUENCE [LARGE SCALE GENOMIC DNA]</scope>
    <source>
        <strain evidence="10 11">DSM 17997</strain>
    </source>
</reference>
<evidence type="ECO:0000256" key="1">
    <source>
        <dbReference type="ARBA" id="ARBA00009477"/>
    </source>
</evidence>
<dbReference type="Gene3D" id="2.40.30.170">
    <property type="match status" value="1"/>
</dbReference>
<dbReference type="InterPro" id="IPR045800">
    <property type="entry name" value="HMBD"/>
</dbReference>
<dbReference type="Gene3D" id="6.10.140.730">
    <property type="match status" value="1"/>
</dbReference>
<sequence>MVNQKNIIVIVLGCLFFGGVIGWMIRGNGGAETHEHIAEDGTVYTCSMHPQIRQNEPGQCPICGMALTPLSQGASGGDPYIFEMTAEAAALSNVMTTRVKSGNAENQIRLTGKIKADEQRIYNLAANYSGRIDQLYVNFTGQEIKKGQKLATIYSPDLVNAQKELLETAKMKASNPLLYEAAKEKLRLWKMSDAQISAMEQKNEVQTQFDIFSEASGVVVSRNISMGDFVNRGTVLFEIVDLSSVWVLLDAYESDLAAIKVGDNVIFTLQAIPGREFPAKVSYIDPMLNPNTRTLSIRAEAKNTGMLLKPEMFVNGLIKTSGVETMGGLIVPKSAILWTGKRSVVYIQKGNKEAPAFEMREVTLGPRAGESYLIAAGLEEGEEVVTNGVFSIDAAAQLGGNYSMMGKPVSKTIQVPEAFKNQLGEVLKTYILLKDVLIQSDPRATQTQADKFLTNLLKVEMSLLEKNAHDVWMPLFGGLKTNLENLKKSDDLATQRIFFQKISDGMIESVDYFGVTEASVYKQYCPMADNDKGAYWLSLEKEIKNPYFGAAMLTCGEVKGEYKAEMDRAKPKNVAPIHLH</sequence>
<evidence type="ECO:0000313" key="10">
    <source>
        <dbReference type="EMBL" id="SDZ00500.1"/>
    </source>
</evidence>
<dbReference type="RefSeq" id="WP_019597936.1">
    <property type="nucleotide sequence ID" value="NZ_FNQC01000004.1"/>
</dbReference>
<evidence type="ECO:0000256" key="2">
    <source>
        <dbReference type="ARBA" id="ARBA00022448"/>
    </source>
</evidence>
<evidence type="ECO:0000313" key="11">
    <source>
        <dbReference type="Proteomes" id="UP000199663"/>
    </source>
</evidence>
<dbReference type="Proteomes" id="UP000199663">
    <property type="component" value="Unassembled WGS sequence"/>
</dbReference>
<keyword evidence="3" id="KW-0812">Transmembrane</keyword>
<dbReference type="Pfam" id="PF11827">
    <property type="entry name" value="DUF3347"/>
    <property type="match status" value="1"/>
</dbReference>
<accession>A0A1H3PH80</accession>
<dbReference type="PANTHER" id="PTHR30097:SF15">
    <property type="entry name" value="CATION EFFLUX SYSTEM PROTEIN CUSB"/>
    <property type="match status" value="1"/>
</dbReference>
<dbReference type="Gene3D" id="2.40.420.20">
    <property type="match status" value="1"/>
</dbReference>
<keyword evidence="2" id="KW-0813">Transport</keyword>
<organism evidence="10 11">
    <name type="scientific">Rhodonellum ikkaensis</name>
    <dbReference type="NCBI Taxonomy" id="336829"/>
    <lineage>
        <taxon>Bacteria</taxon>
        <taxon>Pseudomonadati</taxon>
        <taxon>Bacteroidota</taxon>
        <taxon>Cytophagia</taxon>
        <taxon>Cytophagales</taxon>
        <taxon>Cytophagaceae</taxon>
        <taxon>Rhodonellum</taxon>
    </lineage>
</organism>
<feature type="transmembrane region" description="Helical" evidence="3">
    <location>
        <begin position="7"/>
        <end position="25"/>
    </location>
</feature>
<evidence type="ECO:0000259" key="4">
    <source>
        <dbReference type="Pfam" id="PF11827"/>
    </source>
</evidence>
<proteinExistence type="inferred from homology"/>
<evidence type="ECO:0000256" key="3">
    <source>
        <dbReference type="SAM" id="Phobius"/>
    </source>
</evidence>
<dbReference type="Pfam" id="PF25919">
    <property type="entry name" value="BSH_CusB"/>
    <property type="match status" value="1"/>
</dbReference>